<dbReference type="SUPFAM" id="SSF53850">
    <property type="entry name" value="Periplasmic binding protein-like II"/>
    <property type="match status" value="1"/>
</dbReference>
<keyword evidence="5" id="KW-0175">Coiled coil</keyword>
<accession>A0A382G5Y8</accession>
<dbReference type="GO" id="GO:0000976">
    <property type="term" value="F:transcription cis-regulatory region binding"/>
    <property type="evidence" value="ECO:0007669"/>
    <property type="project" value="TreeGrafter"/>
</dbReference>
<dbReference type="Gene3D" id="3.40.190.290">
    <property type="match status" value="1"/>
</dbReference>
<dbReference type="CDD" id="cd05466">
    <property type="entry name" value="PBP2_LTTR_substrate"/>
    <property type="match status" value="1"/>
</dbReference>
<evidence type="ECO:0000256" key="5">
    <source>
        <dbReference type="SAM" id="Coils"/>
    </source>
</evidence>
<keyword evidence="2" id="KW-0805">Transcription regulation</keyword>
<dbReference type="InterPro" id="IPR036388">
    <property type="entry name" value="WH-like_DNA-bd_sf"/>
</dbReference>
<gene>
    <name evidence="7" type="ORF">METZ01_LOCUS223039</name>
</gene>
<dbReference type="SUPFAM" id="SSF46785">
    <property type="entry name" value="Winged helix' DNA-binding domain"/>
    <property type="match status" value="1"/>
</dbReference>
<reference evidence="7" key="1">
    <citation type="submission" date="2018-05" db="EMBL/GenBank/DDBJ databases">
        <authorList>
            <person name="Lanie J.A."/>
            <person name="Ng W.-L."/>
            <person name="Kazmierczak K.M."/>
            <person name="Andrzejewski T.M."/>
            <person name="Davidsen T.M."/>
            <person name="Wayne K.J."/>
            <person name="Tettelin H."/>
            <person name="Glass J.I."/>
            <person name="Rusch D."/>
            <person name="Podicherti R."/>
            <person name="Tsui H.-C.T."/>
            <person name="Winkler M.E."/>
        </authorList>
    </citation>
    <scope>NUCLEOTIDE SEQUENCE</scope>
</reference>
<dbReference type="Gene3D" id="1.10.10.10">
    <property type="entry name" value="Winged helix-like DNA-binding domain superfamily/Winged helix DNA-binding domain"/>
    <property type="match status" value="1"/>
</dbReference>
<dbReference type="PROSITE" id="PS50931">
    <property type="entry name" value="HTH_LYSR"/>
    <property type="match status" value="1"/>
</dbReference>
<evidence type="ECO:0000256" key="3">
    <source>
        <dbReference type="ARBA" id="ARBA00023125"/>
    </source>
</evidence>
<evidence type="ECO:0000256" key="4">
    <source>
        <dbReference type="ARBA" id="ARBA00023163"/>
    </source>
</evidence>
<protein>
    <recommendedName>
        <fullName evidence="6">HTH lysR-type domain-containing protein</fullName>
    </recommendedName>
</protein>
<proteinExistence type="inferred from homology"/>
<dbReference type="PRINTS" id="PR00039">
    <property type="entry name" value="HTHLYSR"/>
</dbReference>
<dbReference type="Pfam" id="PF00126">
    <property type="entry name" value="HTH_1"/>
    <property type="match status" value="1"/>
</dbReference>
<evidence type="ECO:0000256" key="1">
    <source>
        <dbReference type="ARBA" id="ARBA00009437"/>
    </source>
</evidence>
<dbReference type="AlphaFoldDB" id="A0A382G5Y8"/>
<evidence type="ECO:0000256" key="2">
    <source>
        <dbReference type="ARBA" id="ARBA00023015"/>
    </source>
</evidence>
<dbReference type="PANTHER" id="PTHR30126">
    <property type="entry name" value="HTH-TYPE TRANSCRIPTIONAL REGULATOR"/>
    <property type="match status" value="1"/>
</dbReference>
<dbReference type="EMBL" id="UINC01053547">
    <property type="protein sequence ID" value="SVB70185.1"/>
    <property type="molecule type" value="Genomic_DNA"/>
</dbReference>
<dbReference type="GO" id="GO:0003700">
    <property type="term" value="F:DNA-binding transcription factor activity"/>
    <property type="evidence" value="ECO:0007669"/>
    <property type="project" value="InterPro"/>
</dbReference>
<name>A0A382G5Y8_9ZZZZ</name>
<dbReference type="InterPro" id="IPR005119">
    <property type="entry name" value="LysR_subst-bd"/>
</dbReference>
<dbReference type="PANTHER" id="PTHR30126:SF40">
    <property type="entry name" value="HTH-TYPE TRANSCRIPTIONAL REGULATOR GLTR"/>
    <property type="match status" value="1"/>
</dbReference>
<feature type="coiled-coil region" evidence="5">
    <location>
        <begin position="59"/>
        <end position="93"/>
    </location>
</feature>
<feature type="non-terminal residue" evidence="7">
    <location>
        <position position="269"/>
    </location>
</feature>
<evidence type="ECO:0000313" key="7">
    <source>
        <dbReference type="EMBL" id="SVB70185.1"/>
    </source>
</evidence>
<keyword evidence="3" id="KW-0238">DNA-binding</keyword>
<feature type="domain" description="HTH lysR-type" evidence="6">
    <location>
        <begin position="1"/>
        <end position="60"/>
    </location>
</feature>
<dbReference type="FunFam" id="1.10.10.10:FF:000001">
    <property type="entry name" value="LysR family transcriptional regulator"/>
    <property type="match status" value="1"/>
</dbReference>
<dbReference type="InterPro" id="IPR036390">
    <property type="entry name" value="WH_DNA-bd_sf"/>
</dbReference>
<evidence type="ECO:0000259" key="6">
    <source>
        <dbReference type="PROSITE" id="PS50931"/>
    </source>
</evidence>
<dbReference type="Pfam" id="PF03466">
    <property type="entry name" value="LysR_substrate"/>
    <property type="match status" value="1"/>
</dbReference>
<comment type="similarity">
    <text evidence="1">Belongs to the LysR transcriptional regulatory family.</text>
</comment>
<keyword evidence="4" id="KW-0804">Transcription</keyword>
<organism evidence="7">
    <name type="scientific">marine metagenome</name>
    <dbReference type="NCBI Taxonomy" id="408172"/>
    <lineage>
        <taxon>unclassified sequences</taxon>
        <taxon>metagenomes</taxon>
        <taxon>ecological metagenomes</taxon>
    </lineage>
</organism>
<dbReference type="InterPro" id="IPR000847">
    <property type="entry name" value="LysR_HTH_N"/>
</dbReference>
<sequence length="269" mass="30163">MNLSYDQMATFHAVARHGSFSKAAVSLFRSQSAVSIQVAKLEGALGRRLFDRTTKYFALTEAGEVLQRYVSEIEELMQQAEQELADLDHMEQGRLVLCTSDTTGCYRLPAMLRQYSERYPGIDIVVRNATSPRTIQAVYEHEVDLGIVTLASLKPGLETVPLFPRHDVLICHPQHALANRKKVQLKDLEDCPMILLDQNCSSRRIIDELCERAEVGLTITMELSSIEVIKRFVRIDAGLSIVPEISILEEVASDALATVEIGEYQELPE</sequence>